<keyword evidence="3" id="KW-0378">Hydrolase</keyword>
<dbReference type="OrthoDB" id="8196670at2759"/>
<dbReference type="GO" id="GO:0008233">
    <property type="term" value="F:peptidase activity"/>
    <property type="evidence" value="ECO:0007669"/>
    <property type="project" value="UniProtKB-KW"/>
</dbReference>
<dbReference type="Gene3D" id="2.40.70.10">
    <property type="entry name" value="Acid Proteases"/>
    <property type="match status" value="1"/>
</dbReference>
<feature type="signal peptide" evidence="4">
    <location>
        <begin position="1"/>
        <end position="18"/>
    </location>
</feature>
<organism evidence="6 7">
    <name type="scientific">Artemisia annua</name>
    <name type="common">Sweet wormwood</name>
    <dbReference type="NCBI Taxonomy" id="35608"/>
    <lineage>
        <taxon>Eukaryota</taxon>
        <taxon>Viridiplantae</taxon>
        <taxon>Streptophyta</taxon>
        <taxon>Embryophyta</taxon>
        <taxon>Tracheophyta</taxon>
        <taxon>Spermatophyta</taxon>
        <taxon>Magnoliopsida</taxon>
        <taxon>eudicotyledons</taxon>
        <taxon>Gunneridae</taxon>
        <taxon>Pentapetalae</taxon>
        <taxon>asterids</taxon>
        <taxon>campanulids</taxon>
        <taxon>Asterales</taxon>
        <taxon>Asteraceae</taxon>
        <taxon>Asteroideae</taxon>
        <taxon>Anthemideae</taxon>
        <taxon>Artemisiinae</taxon>
        <taxon>Artemisia</taxon>
    </lineage>
</organism>
<evidence type="ECO:0000313" key="6">
    <source>
        <dbReference type="EMBL" id="PWA99354.1"/>
    </source>
</evidence>
<dbReference type="InterPro" id="IPR036691">
    <property type="entry name" value="Endo/exonu/phosph_ase_sf"/>
</dbReference>
<keyword evidence="4" id="KW-0732">Signal</keyword>
<dbReference type="SUPFAM" id="SSF56219">
    <property type="entry name" value="DNase I-like"/>
    <property type="match status" value="1"/>
</dbReference>
<sequence length="425" mass="48220">MKTLALIFVLINISSSLAKPKHIHGGFSLDLNDRDSPQSPLYNPTYAQFDRLKNAFRRSTSRASHLSKRAGFTSKNVSIDVNISAALGEYLMFIKIDTPPVKVIGIADIGSDLTWAQCKPCMDCYKQVGPLLLPSTSMIDRRMILSIWNNSNFDLSSKNLWVNQEGSLLFGTRLDSLNTLTGKGMDIWQTVLLTFVNEGGQRFTQMNTVSSKLSKLDRYLVSSHFIDRWPTSYVTALAKEYSDHSPLLLNVSTGDYMPVPFRFLKFWMLMDNFQTTLVNGWAISGGRDIKISNIDHLRLKDLRQRAKCRWALEGDENSKFFHGVINSKRNRSRINGLNIQVSAPNSSMHNEAITNLVGCVGLRALSHSLYDSGNKNRPYLRHHLAWVHHNDLLVYSTRLPSPPNTIFATITVMIHHHHPLIFWIF</sequence>
<evidence type="ECO:0000256" key="3">
    <source>
        <dbReference type="ARBA" id="ARBA00022801"/>
    </source>
</evidence>
<name>A0A2U1QMW6_ARTAN</name>
<proteinExistence type="inferred from homology"/>
<dbReference type="AlphaFoldDB" id="A0A2U1QMW6"/>
<dbReference type="InterPro" id="IPR032861">
    <property type="entry name" value="TAXi_N"/>
</dbReference>
<gene>
    <name evidence="6" type="ORF">CTI12_AA001090</name>
</gene>
<protein>
    <submittedName>
        <fullName evidence="6">Eukaryotic aspartyl protease family protein</fullName>
    </submittedName>
</protein>
<evidence type="ECO:0000313" key="7">
    <source>
        <dbReference type="Proteomes" id="UP000245207"/>
    </source>
</evidence>
<dbReference type="SUPFAM" id="SSF50630">
    <property type="entry name" value="Acid proteases"/>
    <property type="match status" value="1"/>
</dbReference>
<evidence type="ECO:0000259" key="5">
    <source>
        <dbReference type="Pfam" id="PF14543"/>
    </source>
</evidence>
<dbReference type="STRING" id="35608.A0A2U1QMW6"/>
<accession>A0A2U1QMW6</accession>
<dbReference type="GO" id="GO:0006508">
    <property type="term" value="P:proteolysis"/>
    <property type="evidence" value="ECO:0007669"/>
    <property type="project" value="UniProtKB-KW"/>
</dbReference>
<keyword evidence="7" id="KW-1185">Reference proteome</keyword>
<dbReference type="EMBL" id="PKPP01000023">
    <property type="protein sequence ID" value="PWA99354.1"/>
    <property type="molecule type" value="Genomic_DNA"/>
</dbReference>
<evidence type="ECO:0000256" key="4">
    <source>
        <dbReference type="SAM" id="SignalP"/>
    </source>
</evidence>
<dbReference type="PANTHER" id="PTHR47967">
    <property type="entry name" value="OS07G0603500 PROTEIN-RELATED"/>
    <property type="match status" value="1"/>
</dbReference>
<dbReference type="Pfam" id="PF14543">
    <property type="entry name" value="TAXi_N"/>
    <property type="match status" value="1"/>
</dbReference>
<dbReference type="PANTHER" id="PTHR47967:SF128">
    <property type="entry name" value="ASPARTIC PROTEINASE CDR1-LIKE"/>
    <property type="match status" value="1"/>
</dbReference>
<feature type="chain" id="PRO_5015608117" evidence="4">
    <location>
        <begin position="19"/>
        <end position="425"/>
    </location>
</feature>
<feature type="domain" description="Xylanase inhibitor N-terminal" evidence="5">
    <location>
        <begin position="90"/>
        <end position="137"/>
    </location>
</feature>
<comment type="similarity">
    <text evidence="1">Belongs to the peptidase A1 family.</text>
</comment>
<dbReference type="Proteomes" id="UP000245207">
    <property type="component" value="Unassembled WGS sequence"/>
</dbReference>
<dbReference type="InterPro" id="IPR021109">
    <property type="entry name" value="Peptidase_aspartic_dom_sf"/>
</dbReference>
<comment type="caution">
    <text evidence="6">The sequence shown here is derived from an EMBL/GenBank/DDBJ whole genome shotgun (WGS) entry which is preliminary data.</text>
</comment>
<evidence type="ECO:0000256" key="2">
    <source>
        <dbReference type="ARBA" id="ARBA00022670"/>
    </source>
</evidence>
<evidence type="ECO:0000256" key="1">
    <source>
        <dbReference type="ARBA" id="ARBA00007447"/>
    </source>
</evidence>
<dbReference type="InterPro" id="IPR051708">
    <property type="entry name" value="Plant_Aspart_Prot_A1"/>
</dbReference>
<reference evidence="6 7" key="1">
    <citation type="journal article" date="2018" name="Mol. Plant">
        <title>The genome of Artemisia annua provides insight into the evolution of Asteraceae family and artemisinin biosynthesis.</title>
        <authorList>
            <person name="Shen Q."/>
            <person name="Zhang L."/>
            <person name="Liao Z."/>
            <person name="Wang S."/>
            <person name="Yan T."/>
            <person name="Shi P."/>
            <person name="Liu M."/>
            <person name="Fu X."/>
            <person name="Pan Q."/>
            <person name="Wang Y."/>
            <person name="Lv Z."/>
            <person name="Lu X."/>
            <person name="Zhang F."/>
            <person name="Jiang W."/>
            <person name="Ma Y."/>
            <person name="Chen M."/>
            <person name="Hao X."/>
            <person name="Li L."/>
            <person name="Tang Y."/>
            <person name="Lv G."/>
            <person name="Zhou Y."/>
            <person name="Sun X."/>
            <person name="Brodelius P.E."/>
            <person name="Rose J.K.C."/>
            <person name="Tang K."/>
        </authorList>
    </citation>
    <scope>NUCLEOTIDE SEQUENCE [LARGE SCALE GENOMIC DNA]</scope>
    <source>
        <strain evidence="7">cv. Huhao1</strain>
        <tissue evidence="6">Leaf</tissue>
    </source>
</reference>
<dbReference type="GO" id="GO:0005576">
    <property type="term" value="C:extracellular region"/>
    <property type="evidence" value="ECO:0007669"/>
    <property type="project" value="TreeGrafter"/>
</dbReference>
<keyword evidence="2 6" id="KW-0645">Protease</keyword>